<evidence type="ECO:0000256" key="1">
    <source>
        <dbReference type="ARBA" id="ARBA00007274"/>
    </source>
</evidence>
<sequence length="201" mass="22072">MMTEWEKAQAGFLYDANYDSDLIDMRTKCADLCYEFNMCRPSDVTKQQEVLHKLFGQIKGNVVVTAPFYCDYGVNISVGENFYTNHNVTILDGAKVTFGDNVFIAPDCVFSTAGHPIDTEQRNLGLEIALPITVGDNVWIGTNVSVLPGVTIGSNVVIGAGSVVNRNIPDGVIAAGNPCRVIRKITEEDKKKYPIYNLKSL</sequence>
<name>A0A7X2P242_9FIRM</name>
<evidence type="ECO:0000313" key="7">
    <source>
        <dbReference type="EMBL" id="MST66104.1"/>
    </source>
</evidence>
<dbReference type="InterPro" id="IPR018357">
    <property type="entry name" value="Hexapep_transf_CS"/>
</dbReference>
<dbReference type="SMART" id="SM01266">
    <property type="entry name" value="Mac"/>
    <property type="match status" value="1"/>
</dbReference>
<comment type="similarity">
    <text evidence="1 5">Belongs to the transferase hexapeptide repeat family.</text>
</comment>
<keyword evidence="2 5" id="KW-0808">Transferase</keyword>
<feature type="domain" description="Maltose/galactoside acetyltransferase" evidence="6">
    <location>
        <begin position="5"/>
        <end position="60"/>
    </location>
</feature>
<dbReference type="PROSITE" id="PS00101">
    <property type="entry name" value="HEXAPEP_TRANSFERASES"/>
    <property type="match status" value="1"/>
</dbReference>
<dbReference type="FunFam" id="2.160.10.10:FF:000008">
    <property type="entry name" value="Maltose O-acetyltransferase"/>
    <property type="match status" value="1"/>
</dbReference>
<evidence type="ECO:0000259" key="6">
    <source>
        <dbReference type="SMART" id="SM01266"/>
    </source>
</evidence>
<dbReference type="InterPro" id="IPR011004">
    <property type="entry name" value="Trimer_LpxA-like_sf"/>
</dbReference>
<dbReference type="EMBL" id="VUMS01000007">
    <property type="protein sequence ID" value="MST66104.1"/>
    <property type="molecule type" value="Genomic_DNA"/>
</dbReference>
<dbReference type="InterPro" id="IPR024688">
    <property type="entry name" value="Mac_dom"/>
</dbReference>
<keyword evidence="4 5" id="KW-0012">Acyltransferase</keyword>
<evidence type="ECO:0000256" key="2">
    <source>
        <dbReference type="ARBA" id="ARBA00022679"/>
    </source>
</evidence>
<dbReference type="Pfam" id="PF00132">
    <property type="entry name" value="Hexapep"/>
    <property type="match status" value="1"/>
</dbReference>
<protein>
    <recommendedName>
        <fullName evidence="5">Acetyltransferase</fullName>
        <ecNumber evidence="5">2.3.1.-</ecNumber>
    </recommendedName>
</protein>
<evidence type="ECO:0000256" key="3">
    <source>
        <dbReference type="ARBA" id="ARBA00022737"/>
    </source>
</evidence>
<comment type="caution">
    <text evidence="7">The sequence shown here is derived from an EMBL/GenBank/DDBJ whole genome shotgun (WGS) entry which is preliminary data.</text>
</comment>
<dbReference type="AlphaFoldDB" id="A0A7X2P242"/>
<organism evidence="7 8">
    <name type="scientific">Oliverpabstia intestinalis</name>
    <dbReference type="NCBI Taxonomy" id="2606633"/>
    <lineage>
        <taxon>Bacteria</taxon>
        <taxon>Bacillati</taxon>
        <taxon>Bacillota</taxon>
        <taxon>Clostridia</taxon>
        <taxon>Lachnospirales</taxon>
        <taxon>Lachnospiraceae</taxon>
        <taxon>Oliverpabstia</taxon>
    </lineage>
</organism>
<gene>
    <name evidence="7" type="ORF">FYJ57_05025</name>
</gene>
<accession>A0A7X2P242</accession>
<proteinExistence type="inferred from homology"/>
<dbReference type="Gene3D" id="2.160.10.10">
    <property type="entry name" value="Hexapeptide repeat proteins"/>
    <property type="match status" value="1"/>
</dbReference>
<dbReference type="PANTHER" id="PTHR43017">
    <property type="entry name" value="GALACTOSIDE O-ACETYLTRANSFERASE"/>
    <property type="match status" value="1"/>
</dbReference>
<dbReference type="SUPFAM" id="SSF51161">
    <property type="entry name" value="Trimeric LpxA-like enzymes"/>
    <property type="match status" value="1"/>
</dbReference>
<dbReference type="EC" id="2.3.1.-" evidence="5"/>
<dbReference type="Proteomes" id="UP000440513">
    <property type="component" value="Unassembled WGS sequence"/>
</dbReference>
<dbReference type="InterPro" id="IPR001451">
    <property type="entry name" value="Hexapep"/>
</dbReference>
<dbReference type="PANTHER" id="PTHR43017:SF1">
    <property type="entry name" value="ACETYLTRANSFERASE YJL218W-RELATED"/>
    <property type="match status" value="1"/>
</dbReference>
<evidence type="ECO:0000313" key="8">
    <source>
        <dbReference type="Proteomes" id="UP000440513"/>
    </source>
</evidence>
<dbReference type="InterPro" id="IPR039369">
    <property type="entry name" value="LacA-like"/>
</dbReference>
<evidence type="ECO:0000256" key="4">
    <source>
        <dbReference type="ARBA" id="ARBA00023315"/>
    </source>
</evidence>
<keyword evidence="8" id="KW-1185">Reference proteome</keyword>
<reference evidence="7 8" key="1">
    <citation type="submission" date="2019-08" db="EMBL/GenBank/DDBJ databases">
        <title>In-depth cultivation of the pig gut microbiome towards novel bacterial diversity and tailored functional studies.</title>
        <authorList>
            <person name="Wylensek D."/>
            <person name="Hitch T.C.A."/>
            <person name="Clavel T."/>
        </authorList>
    </citation>
    <scope>NUCLEOTIDE SEQUENCE [LARGE SCALE GENOMIC DNA]</scope>
    <source>
        <strain evidence="7 8">BSM-380-WT-5A</strain>
    </source>
</reference>
<dbReference type="CDD" id="cd03357">
    <property type="entry name" value="LbH_MAT_GAT"/>
    <property type="match status" value="1"/>
</dbReference>
<keyword evidence="3" id="KW-0677">Repeat</keyword>
<dbReference type="Pfam" id="PF12464">
    <property type="entry name" value="Mac"/>
    <property type="match status" value="1"/>
</dbReference>
<dbReference type="GO" id="GO:0008870">
    <property type="term" value="F:galactoside O-acetyltransferase activity"/>
    <property type="evidence" value="ECO:0007669"/>
    <property type="project" value="TreeGrafter"/>
</dbReference>
<evidence type="ECO:0000256" key="5">
    <source>
        <dbReference type="RuleBase" id="RU367021"/>
    </source>
</evidence>